<feature type="domain" description="YbaK/aminoacyl-tRNA synthetase-associated" evidence="1">
    <location>
        <begin position="28"/>
        <end position="148"/>
    </location>
</feature>
<dbReference type="SUPFAM" id="SSF55826">
    <property type="entry name" value="YbaK/ProRS associated domain"/>
    <property type="match status" value="1"/>
</dbReference>
<dbReference type="InterPro" id="IPR036754">
    <property type="entry name" value="YbaK/aa-tRNA-synt-asso_dom_sf"/>
</dbReference>
<protein>
    <recommendedName>
        <fullName evidence="1">YbaK/aminoacyl-tRNA synthetase-associated domain-containing protein</fullName>
    </recommendedName>
</protein>
<name>A0A1V2K403_PSECE</name>
<dbReference type="PANTHER" id="PTHR30411:SF9">
    <property type="entry name" value="MULTIFUNCTIONAL SER_THR-TRNA DEACYLASE PROXP-Y"/>
    <property type="match status" value="1"/>
</dbReference>
<reference evidence="2 3" key="1">
    <citation type="submission" date="2016-10" db="EMBL/GenBank/DDBJ databases">
        <title>Pseudomonas lactis sp. nov. and Pseudomonas paralactis sp. nov., isolated from bovine raw milk.</title>
        <authorList>
            <person name="Von Neubeck M."/>
            <person name="Huptas C."/>
            <person name="Glueck C."/>
            <person name="Krewinkel M."/>
            <person name="Stoeckel M."/>
            <person name="Stressler T."/>
            <person name="Fischer L."/>
            <person name="Hinrichs J."/>
            <person name="Scherer S."/>
            <person name="Wenning M."/>
        </authorList>
    </citation>
    <scope>NUCLEOTIDE SEQUENCE [LARGE SCALE GENOMIC DNA]</scope>
    <source>
        <strain evidence="2 3">DSM 17516</strain>
    </source>
</reference>
<dbReference type="RefSeq" id="WP_076953637.1">
    <property type="nucleotide sequence ID" value="NZ_MNPW01000011.1"/>
</dbReference>
<organism evidence="2 3">
    <name type="scientific">Pseudomonas cedrina subsp. cedrina</name>
    <dbReference type="NCBI Taxonomy" id="76762"/>
    <lineage>
        <taxon>Bacteria</taxon>
        <taxon>Pseudomonadati</taxon>
        <taxon>Pseudomonadota</taxon>
        <taxon>Gammaproteobacteria</taxon>
        <taxon>Pseudomonadales</taxon>
        <taxon>Pseudomonadaceae</taxon>
        <taxon>Pseudomonas</taxon>
    </lineage>
</organism>
<dbReference type="GO" id="GO:0002161">
    <property type="term" value="F:aminoacyl-tRNA deacylase activity"/>
    <property type="evidence" value="ECO:0007669"/>
    <property type="project" value="InterPro"/>
</dbReference>
<dbReference type="OrthoDB" id="5524888at2"/>
<evidence type="ECO:0000313" key="2">
    <source>
        <dbReference type="EMBL" id="ONH51591.1"/>
    </source>
</evidence>
<proteinExistence type="predicted"/>
<accession>A0A1V2K403</accession>
<gene>
    <name evidence="2" type="ORF">BLL36_21985</name>
</gene>
<sequence>MNTHTRLIDLLNETSCRFRLNNHSAAGKSFEVAAARGTEVGQGAKALVCSAISSEGDRSLLLAVMPADQKLDYKRLALGLGMKKVKIAERSVAEDVTGCQIGAIPPFYFAPSLELVVDPELLIRYSEIAFNAGSLETSMVLSSEDYIRVAKPFLVKMIEQA</sequence>
<dbReference type="Gene3D" id="3.90.960.10">
    <property type="entry name" value="YbaK/aminoacyl-tRNA synthetase-associated domain"/>
    <property type="match status" value="1"/>
</dbReference>
<dbReference type="InterPro" id="IPR007214">
    <property type="entry name" value="YbaK/aa-tRNA-synth-assoc-dom"/>
</dbReference>
<dbReference type="EMBL" id="MNPW01000011">
    <property type="protein sequence ID" value="ONH51591.1"/>
    <property type="molecule type" value="Genomic_DNA"/>
</dbReference>
<evidence type="ECO:0000259" key="1">
    <source>
        <dbReference type="Pfam" id="PF04073"/>
    </source>
</evidence>
<dbReference type="PANTHER" id="PTHR30411">
    <property type="entry name" value="CYTOPLASMIC PROTEIN"/>
    <property type="match status" value="1"/>
</dbReference>
<dbReference type="AlphaFoldDB" id="A0A1V2K403"/>
<dbReference type="Proteomes" id="UP000189295">
    <property type="component" value="Unassembled WGS sequence"/>
</dbReference>
<dbReference type="Pfam" id="PF04073">
    <property type="entry name" value="tRNA_edit"/>
    <property type="match status" value="1"/>
</dbReference>
<evidence type="ECO:0000313" key="3">
    <source>
        <dbReference type="Proteomes" id="UP000189295"/>
    </source>
</evidence>
<comment type="caution">
    <text evidence="2">The sequence shown here is derived from an EMBL/GenBank/DDBJ whole genome shotgun (WGS) entry which is preliminary data.</text>
</comment>